<keyword evidence="1" id="KW-1133">Transmembrane helix</keyword>
<accession>A0A1X7U7U0</accession>
<reference evidence="2" key="1">
    <citation type="submission" date="2017-05" db="UniProtKB">
        <authorList>
            <consortium name="EnsemblMetazoa"/>
        </authorList>
    </citation>
    <scope>IDENTIFICATION</scope>
</reference>
<keyword evidence="1" id="KW-0812">Transmembrane</keyword>
<evidence type="ECO:0000256" key="1">
    <source>
        <dbReference type="SAM" id="Phobius"/>
    </source>
</evidence>
<dbReference type="AlphaFoldDB" id="A0A1X7U7U0"/>
<feature type="transmembrane region" description="Helical" evidence="1">
    <location>
        <begin position="43"/>
        <end position="63"/>
    </location>
</feature>
<dbReference type="InParanoid" id="A0A1X7U7U0"/>
<dbReference type="OrthoDB" id="5971203at2759"/>
<sequence>MEIDDNKNLYEVEHEYDGKDDFPERPLPNLQIHDTVPAGRKTLFVLLGIQAFIILILIILLGMNGVTLTQLNVADTCDCTGASTGGIVSSNGDSCSQILNLTRELLSQRDNDTRNLIQDLANSTNKQTGILSQVTQQLGSTEAKVDDIRSAMDEQLVNISDILNQVQQATGLSAQRLVNIITTLSNIKDTATSTAGVTDDLLIMVGEILQFQNVSSLFNSLIPVSCKDVKAALPNSPSGWYNLNNQNTYCNMDQLCGSGGGWTRLAYLDMSDATQNCPTGFRLYTLGGKRYCGRPESNSRSCSSASFSTNGIGYSQICGRVEGFAKTSPDGIFAGNNQRNNIDSSYVDGVSITRGSPRQHVWTFIATIQTSIIAGGVYNCPCSPGSTQQVPSFIGSNYYCEGGSADPLWDGQDCLPIETNCCSSTYLPWFYRNLNTATTDYVELRVCGDQSTGDEDVPVGLYEIYVK</sequence>
<keyword evidence="1" id="KW-0472">Membrane</keyword>
<dbReference type="EnsemblMetazoa" id="Aqu2.1.23845_001">
    <property type="protein sequence ID" value="Aqu2.1.23845_001"/>
    <property type="gene ID" value="Aqu2.1.23845"/>
</dbReference>
<protein>
    <recommendedName>
        <fullName evidence="3">Fibrinogen C-terminal domain-containing protein</fullName>
    </recommendedName>
</protein>
<name>A0A1X7U7U0_AMPQE</name>
<evidence type="ECO:0000313" key="2">
    <source>
        <dbReference type="EnsemblMetazoa" id="Aqu2.1.23845_001"/>
    </source>
</evidence>
<proteinExistence type="predicted"/>
<organism evidence="2">
    <name type="scientific">Amphimedon queenslandica</name>
    <name type="common">Sponge</name>
    <dbReference type="NCBI Taxonomy" id="400682"/>
    <lineage>
        <taxon>Eukaryota</taxon>
        <taxon>Metazoa</taxon>
        <taxon>Porifera</taxon>
        <taxon>Demospongiae</taxon>
        <taxon>Heteroscleromorpha</taxon>
        <taxon>Haplosclerida</taxon>
        <taxon>Niphatidae</taxon>
        <taxon>Amphimedon</taxon>
    </lineage>
</organism>
<evidence type="ECO:0008006" key="3">
    <source>
        <dbReference type="Google" id="ProtNLM"/>
    </source>
</evidence>